<reference evidence="1 2" key="1">
    <citation type="journal article" date="2016" name="Nat. Commun.">
        <title>Thousands of microbial genomes shed light on interconnected biogeochemical processes in an aquifer system.</title>
        <authorList>
            <person name="Anantharaman K."/>
            <person name="Brown C.T."/>
            <person name="Hug L.A."/>
            <person name="Sharon I."/>
            <person name="Castelle C.J."/>
            <person name="Probst A.J."/>
            <person name="Thomas B.C."/>
            <person name="Singh A."/>
            <person name="Wilkins M.J."/>
            <person name="Karaoz U."/>
            <person name="Brodie E.L."/>
            <person name="Williams K.H."/>
            <person name="Hubbard S.S."/>
            <person name="Banfield J.F."/>
        </authorList>
    </citation>
    <scope>NUCLEOTIDE SEQUENCE [LARGE SCALE GENOMIC DNA]</scope>
</reference>
<organism evidence="1 2">
    <name type="scientific">Candidatus Lloydbacteria bacterium RIFCSPLOWO2_01_FULL_50_20</name>
    <dbReference type="NCBI Taxonomy" id="1798665"/>
    <lineage>
        <taxon>Bacteria</taxon>
        <taxon>Candidatus Lloydiibacteriota</taxon>
    </lineage>
</organism>
<dbReference type="AlphaFoldDB" id="A0A1G2DLQ8"/>
<dbReference type="EMBL" id="MHLP01000004">
    <property type="protein sequence ID" value="OGZ13748.1"/>
    <property type="molecule type" value="Genomic_DNA"/>
</dbReference>
<evidence type="ECO:0000313" key="1">
    <source>
        <dbReference type="EMBL" id="OGZ13748.1"/>
    </source>
</evidence>
<proteinExistence type="predicted"/>
<protein>
    <submittedName>
        <fullName evidence="1">Uncharacterized protein</fullName>
    </submittedName>
</protein>
<accession>A0A1G2DLQ8</accession>
<comment type="caution">
    <text evidence="1">The sequence shown here is derived from an EMBL/GenBank/DDBJ whole genome shotgun (WGS) entry which is preliminary data.</text>
</comment>
<gene>
    <name evidence="1" type="ORF">A2942_02125</name>
</gene>
<evidence type="ECO:0000313" key="2">
    <source>
        <dbReference type="Proteomes" id="UP000178534"/>
    </source>
</evidence>
<sequence>MTKGICPVYHEAVSLGRLSFAQAGNITVSVKGQKNPTFLCTEHPAKEGCKTTAVIHAESGAVEKTICDGSFRPHKDFVH</sequence>
<dbReference type="Proteomes" id="UP000178534">
    <property type="component" value="Unassembled WGS sequence"/>
</dbReference>
<name>A0A1G2DLQ8_9BACT</name>